<dbReference type="GO" id="GO:0005829">
    <property type="term" value="C:cytosol"/>
    <property type="evidence" value="ECO:0007669"/>
    <property type="project" value="TreeGrafter"/>
</dbReference>
<dbReference type="AlphaFoldDB" id="A0A8J4UWH9"/>
<reference evidence="5" key="1">
    <citation type="submission" date="2020-01" db="EMBL/GenBank/DDBJ databases">
        <title>Development of genomics and gene disruption for Polysphondylium violaceum indicates a role for the polyketide synthase stlB in stalk morphogenesis.</title>
        <authorList>
            <person name="Narita B."/>
            <person name="Kawabe Y."/>
            <person name="Kin K."/>
            <person name="Saito T."/>
            <person name="Gibbs R."/>
            <person name="Kuspa A."/>
            <person name="Muzny D."/>
            <person name="Queller D."/>
            <person name="Richards S."/>
            <person name="Strassman J."/>
            <person name="Sucgang R."/>
            <person name="Worley K."/>
            <person name="Schaap P."/>
        </authorList>
    </citation>
    <scope>NUCLEOTIDE SEQUENCE</scope>
    <source>
        <strain evidence="5">QSvi11</strain>
    </source>
</reference>
<dbReference type="InterPro" id="IPR006379">
    <property type="entry name" value="HAD-SF_hydro_IIB"/>
</dbReference>
<keyword evidence="6" id="KW-1185">Reference proteome</keyword>
<keyword evidence="4" id="KW-0808">Transferase</keyword>
<dbReference type="NCBIfam" id="NF011071">
    <property type="entry name" value="PRK14501.1"/>
    <property type="match status" value="1"/>
</dbReference>
<evidence type="ECO:0000313" key="5">
    <source>
        <dbReference type="EMBL" id="KAF2069583.1"/>
    </source>
</evidence>
<name>A0A8J4UWH9_9MYCE</name>
<comment type="similarity">
    <text evidence="2">In the C-terminal section; belongs to the trehalose phosphatase family.</text>
</comment>
<evidence type="ECO:0008006" key="7">
    <source>
        <dbReference type="Google" id="ProtNLM"/>
    </source>
</evidence>
<dbReference type="Gene3D" id="3.40.50.1000">
    <property type="entry name" value="HAD superfamily/HAD-like"/>
    <property type="match status" value="1"/>
</dbReference>
<dbReference type="OrthoDB" id="755951at2759"/>
<dbReference type="Gene3D" id="3.30.70.1020">
    <property type="entry name" value="Trehalose-6-phosphate phosphatase related protein, domain 2"/>
    <property type="match status" value="1"/>
</dbReference>
<organism evidence="5 6">
    <name type="scientific">Polysphondylium violaceum</name>
    <dbReference type="NCBI Taxonomy" id="133409"/>
    <lineage>
        <taxon>Eukaryota</taxon>
        <taxon>Amoebozoa</taxon>
        <taxon>Evosea</taxon>
        <taxon>Eumycetozoa</taxon>
        <taxon>Dictyostelia</taxon>
        <taxon>Dictyosteliales</taxon>
        <taxon>Dictyosteliaceae</taxon>
        <taxon>Polysphondylium</taxon>
    </lineage>
</organism>
<comment type="similarity">
    <text evidence="1">In the N-terminal section; belongs to the glycosyltransferase 20 family.</text>
</comment>
<evidence type="ECO:0000313" key="6">
    <source>
        <dbReference type="Proteomes" id="UP000695562"/>
    </source>
</evidence>
<accession>A0A8J4UWH9</accession>
<sequence length="793" mass="90880">MTIQRSTSLNNIINEKLGRIIVASNTLPMSVKKVDESSCNSSLSNTPLSSSIDTGFTSNGISTPEQKSPIQIKISDEPFPVESALSSLLHKKEISDYLWVGWPHCDVENEEEKKLIEKAIKEHSSHLEPVFLDEKLVDNYYKGYCKNSLWSLLHYQLNFVKLDVEWWQAYIQVNQMFADRISKIYTPGDIIWIHDYHLMILPEMLRKVLPVDAPIGFFFHAPFPSYELFRILPNRIEMLKGILGSNLIGFQSFEYLRHFRSSCARLLDLEVHPKGLELVQGRRTHFTKLQVYPIGVDYSDFIVNLNQPIVTSRIKKLKEIFKGKRVIVARDRLDQIEGVPRKLEVIEHLFETHPEYLGKLVFIQIYEPTVEEEDETDEQKLLHKTVNEMVGRINGKYGKLNFNPIEYINRKVSYDELSALYKLADIALITPIRDGMNLTSHEYVVCQKDSYGVLILSEFTGAARCLGGAIIVNPFSKKEIQGAIIEALNMKIEDRKLKHQINYNYVLANTSGFWGKRFLCDLHETIQQDCNNNKKVPCADTEKIRENFKLSTKRLLLLDYDGTLTPLVKHPHLALPSKQLIDGLTALSKDPRNEVYVISGRDRPSLEKWLGSIPIGLSCEHGVFIRHPNDQKWYETPKSEIAWKDTVMNIMQDFEDRTPGSFVEIKSINLTWHYRNADPDFGQFQARELIAQLHSVANKYPLDILSGKKAIEVKPVGINKGEIVKILLARCDPEFVLCIGDDKTDEDMFKVLQDKADAFSIRVTPDNKEPTKAKSTLEETKDVVNLLTQLSNL</sequence>
<keyword evidence="3" id="KW-0328">Glycosyltransferase</keyword>
<dbReference type="Proteomes" id="UP000695562">
    <property type="component" value="Unassembled WGS sequence"/>
</dbReference>
<comment type="caution">
    <text evidence="5">The sequence shown here is derived from an EMBL/GenBank/DDBJ whole genome shotgun (WGS) entry which is preliminary data.</text>
</comment>
<proteinExistence type="inferred from homology"/>
<dbReference type="InterPro" id="IPR003337">
    <property type="entry name" value="Trehalose_PPase"/>
</dbReference>
<gene>
    <name evidence="5" type="ORF">CYY_009097</name>
</gene>
<evidence type="ECO:0000256" key="3">
    <source>
        <dbReference type="ARBA" id="ARBA00022676"/>
    </source>
</evidence>
<dbReference type="PANTHER" id="PTHR10788:SF16">
    <property type="entry name" value="ALPHA,ALPHA-TREHALOSE-PHOSPHATE SYNTHASE [UDP-FORMING] B"/>
    <property type="match status" value="1"/>
</dbReference>
<dbReference type="EMBL" id="AJWJ01000636">
    <property type="protein sequence ID" value="KAF2069583.1"/>
    <property type="molecule type" value="Genomic_DNA"/>
</dbReference>
<dbReference type="InterPro" id="IPR001830">
    <property type="entry name" value="Glyco_trans_20"/>
</dbReference>
<evidence type="ECO:0000256" key="4">
    <source>
        <dbReference type="ARBA" id="ARBA00022679"/>
    </source>
</evidence>
<dbReference type="SUPFAM" id="SSF56784">
    <property type="entry name" value="HAD-like"/>
    <property type="match status" value="1"/>
</dbReference>
<dbReference type="FunFam" id="3.40.50.1000:FF:000052">
    <property type="entry name" value="Alpha,alpha-trehalose-phosphate synthase [UDP-forming] 6"/>
    <property type="match status" value="1"/>
</dbReference>
<dbReference type="Pfam" id="PF00982">
    <property type="entry name" value="Glyco_transf_20"/>
    <property type="match status" value="1"/>
</dbReference>
<dbReference type="CDD" id="cd01627">
    <property type="entry name" value="HAD_TPP"/>
    <property type="match status" value="1"/>
</dbReference>
<dbReference type="PANTHER" id="PTHR10788">
    <property type="entry name" value="TREHALOSE-6-PHOSPHATE SYNTHASE"/>
    <property type="match status" value="1"/>
</dbReference>
<evidence type="ECO:0000256" key="2">
    <source>
        <dbReference type="ARBA" id="ARBA00006330"/>
    </source>
</evidence>
<dbReference type="InterPro" id="IPR023214">
    <property type="entry name" value="HAD_sf"/>
</dbReference>
<dbReference type="GO" id="GO:0003825">
    <property type="term" value="F:alpha,alpha-trehalose-phosphate synthase (UDP-forming) activity"/>
    <property type="evidence" value="ECO:0007669"/>
    <property type="project" value="TreeGrafter"/>
</dbReference>
<dbReference type="InterPro" id="IPR036412">
    <property type="entry name" value="HAD-like_sf"/>
</dbReference>
<dbReference type="FunFam" id="3.40.50.2000:FF:000010">
    <property type="entry name" value="Alpha,alpha-trehalose-phosphate synthase"/>
    <property type="match status" value="1"/>
</dbReference>
<dbReference type="Gene3D" id="3.40.50.2000">
    <property type="entry name" value="Glycogen Phosphorylase B"/>
    <property type="match status" value="2"/>
</dbReference>
<dbReference type="CDD" id="cd03788">
    <property type="entry name" value="GT20_TPS"/>
    <property type="match status" value="1"/>
</dbReference>
<protein>
    <recommendedName>
        <fullName evidence="7">Glycosyltransferase</fullName>
    </recommendedName>
</protein>
<dbReference type="Pfam" id="PF02358">
    <property type="entry name" value="Trehalose_PPase"/>
    <property type="match status" value="1"/>
</dbReference>
<evidence type="ECO:0000256" key="1">
    <source>
        <dbReference type="ARBA" id="ARBA00005409"/>
    </source>
</evidence>
<dbReference type="NCBIfam" id="TIGR01484">
    <property type="entry name" value="HAD-SF-IIB"/>
    <property type="match status" value="1"/>
</dbReference>
<dbReference type="GO" id="GO:0005992">
    <property type="term" value="P:trehalose biosynthetic process"/>
    <property type="evidence" value="ECO:0007669"/>
    <property type="project" value="InterPro"/>
</dbReference>
<dbReference type="SUPFAM" id="SSF53756">
    <property type="entry name" value="UDP-Glycosyltransferase/glycogen phosphorylase"/>
    <property type="match status" value="1"/>
</dbReference>
<dbReference type="NCBIfam" id="TIGR00685">
    <property type="entry name" value="T6PP"/>
    <property type="match status" value="1"/>
</dbReference>
<dbReference type="GO" id="GO:0004805">
    <property type="term" value="F:trehalose-phosphatase activity"/>
    <property type="evidence" value="ECO:0007669"/>
    <property type="project" value="TreeGrafter"/>
</dbReference>